<evidence type="ECO:0000313" key="2">
    <source>
        <dbReference type="EMBL" id="GLS27116.1"/>
    </source>
</evidence>
<keyword evidence="3" id="KW-1185">Reference proteome</keyword>
<dbReference type="InterPro" id="IPR012902">
    <property type="entry name" value="N_methyl_site"/>
</dbReference>
<dbReference type="Pfam" id="PF07963">
    <property type="entry name" value="N_methyl"/>
    <property type="match status" value="1"/>
</dbReference>
<proteinExistence type="predicted"/>
<comment type="caution">
    <text evidence="2">The sequence shown here is derived from an EMBL/GenBank/DDBJ whole genome shotgun (WGS) entry which is preliminary data.</text>
</comment>
<dbReference type="Gene3D" id="3.55.40.10">
    <property type="entry name" value="minor pseudopilin epsh domain"/>
    <property type="match status" value="1"/>
</dbReference>
<dbReference type="EMBL" id="BSPD01000065">
    <property type="protein sequence ID" value="GLS27116.1"/>
    <property type="molecule type" value="Genomic_DNA"/>
</dbReference>
<dbReference type="AlphaFoldDB" id="A0AA37TB05"/>
<keyword evidence="1" id="KW-0472">Membrane</keyword>
<evidence type="ECO:0008006" key="4">
    <source>
        <dbReference type="Google" id="ProtNLM"/>
    </source>
</evidence>
<keyword evidence="1" id="KW-0812">Transmembrane</keyword>
<evidence type="ECO:0000313" key="3">
    <source>
        <dbReference type="Proteomes" id="UP001156870"/>
    </source>
</evidence>
<dbReference type="Proteomes" id="UP001156870">
    <property type="component" value="Unassembled WGS sequence"/>
</dbReference>
<accession>A0AA37TB05</accession>
<dbReference type="InterPro" id="IPR045584">
    <property type="entry name" value="Pilin-like"/>
</dbReference>
<organism evidence="2 3">
    <name type="scientific">Marinibactrum halimedae</name>
    <dbReference type="NCBI Taxonomy" id="1444977"/>
    <lineage>
        <taxon>Bacteria</taxon>
        <taxon>Pseudomonadati</taxon>
        <taxon>Pseudomonadota</taxon>
        <taxon>Gammaproteobacteria</taxon>
        <taxon>Cellvibrionales</taxon>
        <taxon>Cellvibrionaceae</taxon>
        <taxon>Marinibactrum</taxon>
    </lineage>
</organism>
<name>A0AA37TB05_9GAMM</name>
<gene>
    <name evidence="2" type="ORF">GCM10007877_28350</name>
</gene>
<dbReference type="SUPFAM" id="SSF54523">
    <property type="entry name" value="Pili subunits"/>
    <property type="match status" value="1"/>
</dbReference>
<feature type="transmembrane region" description="Helical" evidence="1">
    <location>
        <begin position="12"/>
        <end position="34"/>
    </location>
</feature>
<reference evidence="2 3" key="1">
    <citation type="journal article" date="2014" name="Int. J. Syst. Evol. Microbiol.">
        <title>Complete genome sequence of Corynebacterium casei LMG S-19264T (=DSM 44701T), isolated from a smear-ripened cheese.</title>
        <authorList>
            <consortium name="US DOE Joint Genome Institute (JGI-PGF)"/>
            <person name="Walter F."/>
            <person name="Albersmeier A."/>
            <person name="Kalinowski J."/>
            <person name="Ruckert C."/>
        </authorList>
    </citation>
    <scope>NUCLEOTIDE SEQUENCE [LARGE SCALE GENOMIC DNA]</scope>
    <source>
        <strain evidence="2 3">NBRC 110095</strain>
    </source>
</reference>
<keyword evidence="1" id="KW-1133">Transmembrane helix</keyword>
<sequence>MKVNHSSQWGFSLIEIMVVMLVIGLGVGVATVGLMQPDPASRLKDYGEDFYSQLSWARDEALLTGEHIGMVPELVGNEPGGRNDGQGVWQLLWHRWRDGEWMPLELEPLIPPRGMLVELEIDEQPVDLWRWLEYDKPLPAAVFYGGGEATPAVWIVRLEEELAREVEEFEDRQLHMVMDELGRIIWVERSDLDRWGGDESDLVERYRR</sequence>
<dbReference type="NCBIfam" id="TIGR02532">
    <property type="entry name" value="IV_pilin_GFxxxE"/>
    <property type="match status" value="1"/>
</dbReference>
<protein>
    <recommendedName>
        <fullName evidence="4">Type II secretion system protein GspH</fullName>
    </recommendedName>
</protein>
<evidence type="ECO:0000256" key="1">
    <source>
        <dbReference type="SAM" id="Phobius"/>
    </source>
</evidence>